<dbReference type="AlphaFoldDB" id="A0A2P6R839"/>
<protein>
    <submittedName>
        <fullName evidence="4">Putative beta-galactosidase</fullName>
        <ecNumber evidence="4">3.2.1.23</ecNumber>
    </submittedName>
</protein>
<dbReference type="EC" id="3.2.1.23" evidence="4"/>
<dbReference type="FunFam" id="2.60.120.260:FF:000076">
    <property type="entry name" value="Beta-galactosidase"/>
    <property type="match status" value="1"/>
</dbReference>
<gene>
    <name evidence="4" type="ORF">RchiOBHm_Chr3g0459411</name>
</gene>
<sequence length="138" mass="15119">MKGEDMSLHTVGGSSSIEWVQGSLLAQNQPLAWYKAILDAPPGNAPLALDMGSMGKGQMWINGRSIGRHWPAYTAKGTCGTCYYAGTYTENKCRTNCGQPSQRWYHVPRSWLKPSGNLLVVFEEWGGDPTKIALVARS</sequence>
<dbReference type="STRING" id="74649.A0A2P6R839"/>
<accession>A0A2P6R839</accession>
<evidence type="ECO:0000313" key="4">
    <source>
        <dbReference type="EMBL" id="PRQ42600.1"/>
    </source>
</evidence>
<dbReference type="PRINTS" id="PR00742">
    <property type="entry name" value="GLHYDRLASE35"/>
</dbReference>
<name>A0A2P6R839_ROSCH</name>
<proteinExistence type="predicted"/>
<evidence type="ECO:0000256" key="2">
    <source>
        <dbReference type="ARBA" id="ARBA00023295"/>
    </source>
</evidence>
<dbReference type="InterPro" id="IPR048913">
    <property type="entry name" value="BetaGal_gal-bd"/>
</dbReference>
<dbReference type="Gene3D" id="2.60.120.260">
    <property type="entry name" value="Galactose-binding domain-like"/>
    <property type="match status" value="1"/>
</dbReference>
<keyword evidence="5" id="KW-1185">Reference proteome</keyword>
<comment type="caution">
    <text evidence="4">The sequence shown here is derived from an EMBL/GenBank/DDBJ whole genome shotgun (WGS) entry which is preliminary data.</text>
</comment>
<keyword evidence="2 4" id="KW-0326">Glycosidase</keyword>
<dbReference type="EMBL" id="PDCK01000041">
    <property type="protein sequence ID" value="PRQ42600.1"/>
    <property type="molecule type" value="Genomic_DNA"/>
</dbReference>
<dbReference type="GO" id="GO:0005975">
    <property type="term" value="P:carbohydrate metabolic process"/>
    <property type="evidence" value="ECO:0007669"/>
    <property type="project" value="InterPro"/>
</dbReference>
<evidence type="ECO:0000259" key="3">
    <source>
        <dbReference type="Pfam" id="PF21467"/>
    </source>
</evidence>
<dbReference type="GO" id="GO:0004565">
    <property type="term" value="F:beta-galactosidase activity"/>
    <property type="evidence" value="ECO:0007669"/>
    <property type="project" value="UniProtKB-EC"/>
</dbReference>
<reference evidence="4 5" key="1">
    <citation type="journal article" date="2018" name="Nat. Genet.">
        <title>The Rosa genome provides new insights in the design of modern roses.</title>
        <authorList>
            <person name="Bendahmane M."/>
        </authorList>
    </citation>
    <scope>NUCLEOTIDE SEQUENCE [LARGE SCALE GENOMIC DNA]</scope>
    <source>
        <strain evidence="5">cv. Old Blush</strain>
    </source>
</reference>
<dbReference type="OMA" id="NQPLAWY"/>
<keyword evidence="1 4" id="KW-0378">Hydrolase</keyword>
<dbReference type="SUPFAM" id="SSF49785">
    <property type="entry name" value="Galactose-binding domain-like"/>
    <property type="match status" value="1"/>
</dbReference>
<evidence type="ECO:0000256" key="1">
    <source>
        <dbReference type="ARBA" id="ARBA00022801"/>
    </source>
</evidence>
<organism evidence="4 5">
    <name type="scientific">Rosa chinensis</name>
    <name type="common">China rose</name>
    <dbReference type="NCBI Taxonomy" id="74649"/>
    <lineage>
        <taxon>Eukaryota</taxon>
        <taxon>Viridiplantae</taxon>
        <taxon>Streptophyta</taxon>
        <taxon>Embryophyta</taxon>
        <taxon>Tracheophyta</taxon>
        <taxon>Spermatophyta</taxon>
        <taxon>Magnoliopsida</taxon>
        <taxon>eudicotyledons</taxon>
        <taxon>Gunneridae</taxon>
        <taxon>Pentapetalae</taxon>
        <taxon>rosids</taxon>
        <taxon>fabids</taxon>
        <taxon>Rosales</taxon>
        <taxon>Rosaceae</taxon>
        <taxon>Rosoideae</taxon>
        <taxon>Rosoideae incertae sedis</taxon>
        <taxon>Rosa</taxon>
    </lineage>
</organism>
<feature type="domain" description="Beta-galactosidase galactose-binding" evidence="3">
    <location>
        <begin position="31"/>
        <end position="117"/>
    </location>
</feature>
<dbReference type="InterPro" id="IPR001944">
    <property type="entry name" value="Glycoside_Hdrlase_35"/>
</dbReference>
<dbReference type="PANTHER" id="PTHR23421">
    <property type="entry name" value="BETA-GALACTOSIDASE RELATED"/>
    <property type="match status" value="1"/>
</dbReference>
<dbReference type="Pfam" id="PF21467">
    <property type="entry name" value="BetaGal_gal-bd"/>
    <property type="match status" value="1"/>
</dbReference>
<dbReference type="InterPro" id="IPR008979">
    <property type="entry name" value="Galactose-bd-like_sf"/>
</dbReference>
<dbReference type="Proteomes" id="UP000238479">
    <property type="component" value="Chromosome 3"/>
</dbReference>
<evidence type="ECO:0000313" key="5">
    <source>
        <dbReference type="Proteomes" id="UP000238479"/>
    </source>
</evidence>
<dbReference type="Gramene" id="PRQ42600">
    <property type="protein sequence ID" value="PRQ42600"/>
    <property type="gene ID" value="RchiOBHm_Chr3g0459411"/>
</dbReference>